<feature type="domain" description="Cyclic nucleotide-binding" evidence="4">
    <location>
        <begin position="10"/>
        <end position="112"/>
    </location>
</feature>
<protein>
    <submittedName>
        <fullName evidence="6">Crp/Fnr family transcriptional regulator</fullName>
    </submittedName>
</protein>
<evidence type="ECO:0000259" key="4">
    <source>
        <dbReference type="PROSITE" id="PS50042"/>
    </source>
</evidence>
<dbReference type="InterPro" id="IPR012318">
    <property type="entry name" value="HTH_CRP"/>
</dbReference>
<sequence>MTIDPTQQNWIHGLPDPIRDEVLACMHERDYAPGDMIYRTGEPGHELYQILRGNVRIFTISEEGRELLYEMFPEGACFGESSLIDEGPRPHMTQAVGDVRLRVLSRDDFEMLWRRYPEVSMAVARLQTYRARRLYGVYEHVSLNALSRRMADRLSVLAATVGEVREDGIYFRLRITQEDIGSLVVGSRQSVNKILKQWQQDNVIDLAYGSLVIRDLATLQRLATA</sequence>
<comment type="caution">
    <text evidence="6">The sequence shown here is derived from an EMBL/GenBank/DDBJ whole genome shotgun (WGS) entry which is preliminary data.</text>
</comment>
<evidence type="ECO:0000256" key="2">
    <source>
        <dbReference type="ARBA" id="ARBA00023125"/>
    </source>
</evidence>
<dbReference type="Gene3D" id="1.10.10.10">
    <property type="entry name" value="Winged helix-like DNA-binding domain superfamily/Winged helix DNA-binding domain"/>
    <property type="match status" value="1"/>
</dbReference>
<dbReference type="SMART" id="SM00100">
    <property type="entry name" value="cNMP"/>
    <property type="match status" value="1"/>
</dbReference>
<dbReference type="InterPro" id="IPR018490">
    <property type="entry name" value="cNMP-bd_dom_sf"/>
</dbReference>
<dbReference type="InterPro" id="IPR036388">
    <property type="entry name" value="WH-like_DNA-bd_sf"/>
</dbReference>
<evidence type="ECO:0000256" key="3">
    <source>
        <dbReference type="ARBA" id="ARBA00023163"/>
    </source>
</evidence>
<dbReference type="Pfam" id="PF13545">
    <property type="entry name" value="HTH_Crp_2"/>
    <property type="match status" value="1"/>
</dbReference>
<dbReference type="CDD" id="cd00038">
    <property type="entry name" value="CAP_ED"/>
    <property type="match status" value="1"/>
</dbReference>
<keyword evidence="1" id="KW-0805">Transcription regulation</keyword>
<keyword evidence="7" id="KW-1185">Reference proteome</keyword>
<dbReference type="PROSITE" id="PS51063">
    <property type="entry name" value="HTH_CRP_2"/>
    <property type="match status" value="1"/>
</dbReference>
<evidence type="ECO:0000313" key="7">
    <source>
        <dbReference type="Proteomes" id="UP000321039"/>
    </source>
</evidence>
<dbReference type="InterPro" id="IPR036390">
    <property type="entry name" value="WH_DNA-bd_sf"/>
</dbReference>
<keyword evidence="3" id="KW-0804">Transcription</keyword>
<reference evidence="6 7" key="1">
    <citation type="submission" date="2019-08" db="EMBL/GenBank/DDBJ databases">
        <title>Parahaliea maris sp. nov., isolated from the surface seawater.</title>
        <authorList>
            <person name="Liu Y."/>
        </authorList>
    </citation>
    <scope>NUCLEOTIDE SEQUENCE [LARGE SCALE GENOMIC DNA]</scope>
    <source>
        <strain evidence="6 7">HSLHS9</strain>
    </source>
</reference>
<dbReference type="RefSeq" id="WP_148067806.1">
    <property type="nucleotide sequence ID" value="NZ_VRZA01000002.1"/>
</dbReference>
<dbReference type="SUPFAM" id="SSF46785">
    <property type="entry name" value="Winged helix' DNA-binding domain"/>
    <property type="match status" value="1"/>
</dbReference>
<dbReference type="PANTHER" id="PTHR24567">
    <property type="entry name" value="CRP FAMILY TRANSCRIPTIONAL REGULATORY PROTEIN"/>
    <property type="match status" value="1"/>
</dbReference>
<dbReference type="InterPro" id="IPR000595">
    <property type="entry name" value="cNMP-bd_dom"/>
</dbReference>
<feature type="domain" description="HTH crp-type" evidence="5">
    <location>
        <begin position="144"/>
        <end position="217"/>
    </location>
</feature>
<name>A0A5C9A6Z7_9GAMM</name>
<dbReference type="PANTHER" id="PTHR24567:SF74">
    <property type="entry name" value="HTH-TYPE TRANSCRIPTIONAL REGULATOR ARCR"/>
    <property type="match status" value="1"/>
</dbReference>
<dbReference type="GO" id="GO:0003677">
    <property type="term" value="F:DNA binding"/>
    <property type="evidence" value="ECO:0007669"/>
    <property type="project" value="UniProtKB-KW"/>
</dbReference>
<gene>
    <name evidence="6" type="ORF">FV139_07930</name>
</gene>
<dbReference type="GO" id="GO:0005829">
    <property type="term" value="C:cytosol"/>
    <property type="evidence" value="ECO:0007669"/>
    <property type="project" value="TreeGrafter"/>
</dbReference>
<dbReference type="AlphaFoldDB" id="A0A5C9A6Z7"/>
<evidence type="ECO:0000259" key="5">
    <source>
        <dbReference type="PROSITE" id="PS51063"/>
    </source>
</evidence>
<dbReference type="InterPro" id="IPR014710">
    <property type="entry name" value="RmlC-like_jellyroll"/>
</dbReference>
<dbReference type="EMBL" id="VRZA01000002">
    <property type="protein sequence ID" value="TXS95784.1"/>
    <property type="molecule type" value="Genomic_DNA"/>
</dbReference>
<evidence type="ECO:0000313" key="6">
    <source>
        <dbReference type="EMBL" id="TXS95784.1"/>
    </source>
</evidence>
<dbReference type="SMART" id="SM00419">
    <property type="entry name" value="HTH_CRP"/>
    <property type="match status" value="1"/>
</dbReference>
<dbReference type="InterPro" id="IPR050397">
    <property type="entry name" value="Env_Response_Regulators"/>
</dbReference>
<keyword evidence="2" id="KW-0238">DNA-binding</keyword>
<dbReference type="Gene3D" id="2.60.120.10">
    <property type="entry name" value="Jelly Rolls"/>
    <property type="match status" value="1"/>
</dbReference>
<proteinExistence type="predicted"/>
<accession>A0A5C9A6Z7</accession>
<dbReference type="SUPFAM" id="SSF51206">
    <property type="entry name" value="cAMP-binding domain-like"/>
    <property type="match status" value="1"/>
</dbReference>
<dbReference type="GO" id="GO:0003700">
    <property type="term" value="F:DNA-binding transcription factor activity"/>
    <property type="evidence" value="ECO:0007669"/>
    <property type="project" value="TreeGrafter"/>
</dbReference>
<evidence type="ECO:0000256" key="1">
    <source>
        <dbReference type="ARBA" id="ARBA00023015"/>
    </source>
</evidence>
<dbReference type="Proteomes" id="UP000321039">
    <property type="component" value="Unassembled WGS sequence"/>
</dbReference>
<dbReference type="Pfam" id="PF00027">
    <property type="entry name" value="cNMP_binding"/>
    <property type="match status" value="1"/>
</dbReference>
<organism evidence="6 7">
    <name type="scientific">Parahaliea maris</name>
    <dbReference type="NCBI Taxonomy" id="2716870"/>
    <lineage>
        <taxon>Bacteria</taxon>
        <taxon>Pseudomonadati</taxon>
        <taxon>Pseudomonadota</taxon>
        <taxon>Gammaproteobacteria</taxon>
        <taxon>Cellvibrionales</taxon>
        <taxon>Halieaceae</taxon>
        <taxon>Parahaliea</taxon>
    </lineage>
</organism>
<dbReference type="PROSITE" id="PS50042">
    <property type="entry name" value="CNMP_BINDING_3"/>
    <property type="match status" value="1"/>
</dbReference>